<reference evidence="1" key="1">
    <citation type="journal article" date="2020" name="bioRxiv">
        <title>A rank-normalized archaeal taxonomy based on genome phylogeny resolves widespread incomplete and uneven classifications.</title>
        <authorList>
            <person name="Rinke C."/>
            <person name="Chuvochina M."/>
            <person name="Mussig A.J."/>
            <person name="Chaumeil P.-A."/>
            <person name="Waite D.W."/>
            <person name="Whitman W.B."/>
            <person name="Parks D.H."/>
            <person name="Hugenholtz P."/>
        </authorList>
    </citation>
    <scope>NUCLEOTIDE SEQUENCE</scope>
    <source>
        <strain evidence="1">UBA12518</strain>
    </source>
</reference>
<evidence type="ECO:0000313" key="1">
    <source>
        <dbReference type="EMBL" id="HIH70067.1"/>
    </source>
</evidence>
<dbReference type="EMBL" id="DUIH01000019">
    <property type="protein sequence ID" value="HIH70067.1"/>
    <property type="molecule type" value="Genomic_DNA"/>
</dbReference>
<organism evidence="1 2">
    <name type="scientific">Methermicoccus shengliensis</name>
    <dbReference type="NCBI Taxonomy" id="660064"/>
    <lineage>
        <taxon>Archaea</taxon>
        <taxon>Methanobacteriati</taxon>
        <taxon>Methanobacteriota</taxon>
        <taxon>Stenosarchaea group</taxon>
        <taxon>Methanomicrobia</taxon>
        <taxon>Methanosarcinales</taxon>
        <taxon>Methermicoccaceae</taxon>
        <taxon>Methermicoccus</taxon>
    </lineage>
</organism>
<comment type="caution">
    <text evidence="1">The sequence shown here is derived from an EMBL/GenBank/DDBJ whole genome shotgun (WGS) entry which is preliminary data.</text>
</comment>
<name>A0A832VXQ6_9EURY</name>
<proteinExistence type="predicted"/>
<gene>
    <name evidence="1" type="ORF">HA299_05600</name>
</gene>
<dbReference type="RefSeq" id="WP_042687112.1">
    <property type="nucleotide sequence ID" value="NZ_DUIH01000019.1"/>
</dbReference>
<sequence>MRILKIEPCAGASEGEMSFSGEAQLGKLEFSEDVMDTLRQAFGEVHITPERDFVLIEDGDVMIMVFSTGRAIVRRAKSREDAERRLTQLFEIVHGGK</sequence>
<accession>A0A832VXQ6</accession>
<protein>
    <submittedName>
        <fullName evidence="1">Uncharacterized protein</fullName>
    </submittedName>
</protein>
<evidence type="ECO:0000313" key="2">
    <source>
        <dbReference type="Proteomes" id="UP000600363"/>
    </source>
</evidence>
<dbReference type="AlphaFoldDB" id="A0A832VXQ6"/>
<dbReference type="Proteomes" id="UP000600363">
    <property type="component" value="Unassembled WGS sequence"/>
</dbReference>